<feature type="transmembrane region" description="Helical" evidence="1">
    <location>
        <begin position="281"/>
        <end position="300"/>
    </location>
</feature>
<evidence type="ECO:0000256" key="1">
    <source>
        <dbReference type="SAM" id="Phobius"/>
    </source>
</evidence>
<keyword evidence="2" id="KW-0808">Transferase</keyword>
<dbReference type="Proteomes" id="UP000291404">
    <property type="component" value="Unassembled WGS sequence"/>
</dbReference>
<keyword evidence="1" id="KW-0812">Transmembrane</keyword>
<keyword evidence="1" id="KW-0472">Membrane</keyword>
<keyword evidence="1" id="KW-1133">Transmembrane helix</keyword>
<dbReference type="AlphaFoldDB" id="A0A4Q9KUT4"/>
<name>A0A4Q9KUT4_9MICR</name>
<comment type="caution">
    <text evidence="2">The sequence shown here is derived from an EMBL/GenBank/DDBJ whole genome shotgun (WGS) entry which is preliminary data.</text>
</comment>
<keyword evidence="3" id="KW-1185">Reference proteome</keyword>
<accession>A0A4Q9KUT4</accession>
<dbReference type="VEuPathDB" id="MicrosporidiaDB:CWI39_2218p0010"/>
<gene>
    <name evidence="2" type="ORF">CWI36_2303p0020</name>
</gene>
<dbReference type="InterPro" id="IPR007720">
    <property type="entry name" value="PigQ/GPI1"/>
</dbReference>
<feature type="transmembrane region" description="Helical" evidence="1">
    <location>
        <begin position="241"/>
        <end position="260"/>
    </location>
</feature>
<protein>
    <submittedName>
        <fullName evidence="2">Putative N-acetylglucosaminyl transferase</fullName>
    </submittedName>
</protein>
<dbReference type="VEuPathDB" id="MicrosporidiaDB:CWI36_2303p0020"/>
<organism evidence="2 3">
    <name type="scientific">Hamiltosporidium magnivora</name>
    <dbReference type="NCBI Taxonomy" id="148818"/>
    <lineage>
        <taxon>Eukaryota</taxon>
        <taxon>Fungi</taxon>
        <taxon>Fungi incertae sedis</taxon>
        <taxon>Microsporidia</taxon>
        <taxon>Dubosqiidae</taxon>
        <taxon>Hamiltosporidium</taxon>
    </lineage>
</organism>
<reference evidence="2 3" key="1">
    <citation type="submission" date="2017-12" db="EMBL/GenBank/DDBJ databases">
        <authorList>
            <person name="Pombert J.-F."/>
            <person name="Haag K.L."/>
            <person name="Ebert D."/>
        </authorList>
    </citation>
    <scope>NUCLEOTIDE SEQUENCE [LARGE SCALE GENOMIC DNA]</scope>
    <source>
        <strain evidence="2">BE-OM-2</strain>
    </source>
</reference>
<dbReference type="GO" id="GO:0016740">
    <property type="term" value="F:transferase activity"/>
    <property type="evidence" value="ECO:0007669"/>
    <property type="project" value="UniProtKB-KW"/>
</dbReference>
<dbReference type="GO" id="GO:0016020">
    <property type="term" value="C:membrane"/>
    <property type="evidence" value="ECO:0007669"/>
    <property type="project" value="InterPro"/>
</dbReference>
<dbReference type="EMBL" id="PITI01002303">
    <property type="protein sequence ID" value="TBT98627.1"/>
    <property type="molecule type" value="Genomic_DNA"/>
</dbReference>
<dbReference type="Pfam" id="PF05024">
    <property type="entry name" value="Gpi1"/>
    <property type="match status" value="1"/>
</dbReference>
<evidence type="ECO:0000313" key="3">
    <source>
        <dbReference type="Proteomes" id="UP000291404"/>
    </source>
</evidence>
<proteinExistence type="predicted"/>
<evidence type="ECO:0000313" key="2">
    <source>
        <dbReference type="EMBL" id="TBT98627.1"/>
    </source>
</evidence>
<dbReference type="GO" id="GO:0006506">
    <property type="term" value="P:GPI anchor biosynthetic process"/>
    <property type="evidence" value="ECO:0007669"/>
    <property type="project" value="InterPro"/>
</dbReference>
<sequence length="374" mass="45189">MKLTKIFLLNIKPKFANKFIYDESEAIFLTNNSFCRNLNVLTFPIVYTEEKTFFFDFILHFENSKIHVEHKGNKLFNLYFIHHRKEFEKLDTLCDYSLNLRIAKQLIKVTNDYENNDIVYGKIEKNFVNHNIFKSGLYILIHFIIFQKFILYLNLLNNSTIDILSNYILLEPFRLKMNQHIQNIIFHTVYKFFRIFNFYISKYFVNNSRINLINIFSCGLIFSPEKIINLICFPLEICNNIFSYIFSCIVRVISDLFVLLSSKNFNRIQKRYDKIQYSNETIILATILFVIFLILFYNLFPIYLLFMVVNILRRSILFAYDLIYLILSNDTYNTYYKIKIEEEISYIYLFESNLLVKKVRNMVSFVKYKIKNWI</sequence>